<feature type="domain" description="Peptidase M48" evidence="13">
    <location>
        <begin position="67"/>
        <end position="282"/>
    </location>
</feature>
<evidence type="ECO:0000256" key="1">
    <source>
        <dbReference type="ARBA" id="ARBA00004651"/>
    </source>
</evidence>
<dbReference type="Gene3D" id="3.30.2010.10">
    <property type="entry name" value="Metalloproteases ('zincins'), catalytic domain"/>
    <property type="match status" value="1"/>
</dbReference>
<dbReference type="GO" id="GO:0008270">
    <property type="term" value="F:zinc ion binding"/>
    <property type="evidence" value="ECO:0007669"/>
    <property type="project" value="UniProtKB-UniRule"/>
</dbReference>
<keyword evidence="8 12" id="KW-0862">Zinc</keyword>
<gene>
    <name evidence="12 14" type="primary">htpX</name>
    <name evidence="14" type="ORF">E1202_02505</name>
</gene>
<evidence type="ECO:0000256" key="5">
    <source>
        <dbReference type="ARBA" id="ARBA00022692"/>
    </source>
</evidence>
<evidence type="ECO:0000256" key="2">
    <source>
        <dbReference type="ARBA" id="ARBA00009779"/>
    </source>
</evidence>
<keyword evidence="4 12" id="KW-0645">Protease</keyword>
<dbReference type="PANTHER" id="PTHR43221">
    <property type="entry name" value="PROTEASE HTPX"/>
    <property type="match status" value="1"/>
</dbReference>
<dbReference type="GO" id="GO:0005886">
    <property type="term" value="C:plasma membrane"/>
    <property type="evidence" value="ECO:0007669"/>
    <property type="project" value="UniProtKB-SubCell"/>
</dbReference>
<evidence type="ECO:0000259" key="13">
    <source>
        <dbReference type="Pfam" id="PF01435"/>
    </source>
</evidence>
<evidence type="ECO:0000256" key="8">
    <source>
        <dbReference type="ARBA" id="ARBA00022833"/>
    </source>
</evidence>
<keyword evidence="6 12" id="KW-0479">Metal-binding</keyword>
<reference evidence="14 15" key="1">
    <citation type="submission" date="2019-03" db="EMBL/GenBank/DDBJ databases">
        <title>Draft genome sequences of novel Actinobacteria.</title>
        <authorList>
            <person name="Sahin N."/>
            <person name="Ay H."/>
            <person name="Saygin H."/>
        </authorList>
    </citation>
    <scope>NUCLEOTIDE SEQUENCE [LARGE SCALE GENOMIC DNA]</scope>
    <source>
        <strain evidence="14 15">5K548</strain>
    </source>
</reference>
<keyword evidence="3 12" id="KW-1003">Cell membrane</keyword>
<feature type="binding site" evidence="12">
    <location>
        <position position="133"/>
    </location>
    <ligand>
        <name>Zn(2+)</name>
        <dbReference type="ChEBI" id="CHEBI:29105"/>
        <note>catalytic</note>
    </ligand>
</feature>
<dbReference type="HAMAP" id="MF_00188">
    <property type="entry name" value="Pept_M48_protease_HtpX"/>
    <property type="match status" value="1"/>
</dbReference>
<organism evidence="14 15">
    <name type="scientific">Saccharopolyspora karakumensis</name>
    <dbReference type="NCBI Taxonomy" id="2530386"/>
    <lineage>
        <taxon>Bacteria</taxon>
        <taxon>Bacillati</taxon>
        <taxon>Actinomycetota</taxon>
        <taxon>Actinomycetes</taxon>
        <taxon>Pseudonocardiales</taxon>
        <taxon>Pseudonocardiaceae</taxon>
        <taxon>Saccharopolyspora</taxon>
    </lineage>
</organism>
<dbReference type="EMBL" id="SMLA01000002">
    <property type="protein sequence ID" value="TDD92858.1"/>
    <property type="molecule type" value="Genomic_DNA"/>
</dbReference>
<keyword evidence="15" id="KW-1185">Reference proteome</keyword>
<dbReference type="InterPro" id="IPR022919">
    <property type="entry name" value="Pept_M48_protease_HtpX"/>
</dbReference>
<proteinExistence type="inferred from homology"/>
<accession>A0A4R5BZZ4</accession>
<sequence>MHSHFNGLKTAVLLGGMSALVLLVGTIFGRAGLVIALVVALGMNGFAYFNSAKLALRSMHARPVSEAEQPAMYRIVRELATSARQPMPSLYISPTRAPNAFATGRNPRNAAVCCTTGILELLDERELRSVLGHELSHVYNRDILISSVAGALASVVTFLANFGMFFGMFGGSDEDRPNPFAMLLVALLGPIAAAVVQMAVSRSREYQADASGAQLTGDPLALASALRKLQLGTQAVPLAPEPQLVSQSHLMIANPFRPGERLTRFFSTHPPMDERIARLEGMAGRQLPPIH</sequence>
<evidence type="ECO:0000256" key="4">
    <source>
        <dbReference type="ARBA" id="ARBA00022670"/>
    </source>
</evidence>
<evidence type="ECO:0000256" key="9">
    <source>
        <dbReference type="ARBA" id="ARBA00022989"/>
    </source>
</evidence>
<evidence type="ECO:0000313" key="15">
    <source>
        <dbReference type="Proteomes" id="UP000294723"/>
    </source>
</evidence>
<evidence type="ECO:0000256" key="6">
    <source>
        <dbReference type="ARBA" id="ARBA00022723"/>
    </source>
</evidence>
<dbReference type="GO" id="GO:0004222">
    <property type="term" value="F:metalloendopeptidase activity"/>
    <property type="evidence" value="ECO:0007669"/>
    <property type="project" value="UniProtKB-UniRule"/>
</dbReference>
<feature type="transmembrane region" description="Helical" evidence="12">
    <location>
        <begin position="180"/>
        <end position="200"/>
    </location>
</feature>
<dbReference type="NCBIfam" id="NF002839">
    <property type="entry name" value="PRK03072.1"/>
    <property type="match status" value="1"/>
</dbReference>
<keyword evidence="5 12" id="KW-0812">Transmembrane</keyword>
<keyword evidence="9 12" id="KW-1133">Transmembrane helix</keyword>
<evidence type="ECO:0000256" key="10">
    <source>
        <dbReference type="ARBA" id="ARBA00023049"/>
    </source>
</evidence>
<dbReference type="Pfam" id="PF01435">
    <property type="entry name" value="Peptidase_M48"/>
    <property type="match status" value="1"/>
</dbReference>
<feature type="transmembrane region" description="Helical" evidence="12">
    <location>
        <begin position="143"/>
        <end position="168"/>
    </location>
</feature>
<dbReference type="InterPro" id="IPR001915">
    <property type="entry name" value="Peptidase_M48"/>
</dbReference>
<comment type="subcellular location">
    <subcellularLocation>
        <location evidence="1 12">Cell membrane</location>
        <topology evidence="1 12">Multi-pass membrane protein</topology>
    </subcellularLocation>
</comment>
<dbReference type="AlphaFoldDB" id="A0A4R5BZZ4"/>
<feature type="binding site" evidence="12">
    <location>
        <position position="205"/>
    </location>
    <ligand>
        <name>Zn(2+)</name>
        <dbReference type="ChEBI" id="CHEBI:29105"/>
        <note>catalytic</note>
    </ligand>
</feature>
<comment type="caution">
    <text evidence="14">The sequence shown here is derived from an EMBL/GenBank/DDBJ whole genome shotgun (WGS) entry which is preliminary data.</text>
</comment>
<dbReference type="RefSeq" id="WP_132680603.1">
    <property type="nucleotide sequence ID" value="NZ_SMLA01000002.1"/>
</dbReference>
<keyword evidence="7 12" id="KW-0378">Hydrolase</keyword>
<name>A0A4R5BZZ4_9PSEU</name>
<evidence type="ECO:0000256" key="12">
    <source>
        <dbReference type="HAMAP-Rule" id="MF_00188"/>
    </source>
</evidence>
<dbReference type="EC" id="3.4.24.-" evidence="12"/>
<feature type="transmembrane region" description="Helical" evidence="12">
    <location>
        <begin position="7"/>
        <end position="25"/>
    </location>
</feature>
<comment type="cofactor">
    <cofactor evidence="12">
        <name>Zn(2+)</name>
        <dbReference type="ChEBI" id="CHEBI:29105"/>
    </cofactor>
    <text evidence="12">Binds 1 zinc ion per subunit.</text>
</comment>
<feature type="transmembrane region" description="Helical" evidence="12">
    <location>
        <begin position="31"/>
        <end position="49"/>
    </location>
</feature>
<dbReference type="GO" id="GO:0006508">
    <property type="term" value="P:proteolysis"/>
    <property type="evidence" value="ECO:0007669"/>
    <property type="project" value="UniProtKB-KW"/>
</dbReference>
<protein>
    <recommendedName>
        <fullName evidence="12">Protease HtpX homolog</fullName>
        <ecNumber evidence="12">3.4.24.-</ecNumber>
    </recommendedName>
</protein>
<evidence type="ECO:0000256" key="7">
    <source>
        <dbReference type="ARBA" id="ARBA00022801"/>
    </source>
</evidence>
<feature type="active site" evidence="12">
    <location>
        <position position="134"/>
    </location>
</feature>
<evidence type="ECO:0000313" key="14">
    <source>
        <dbReference type="EMBL" id="TDD92858.1"/>
    </source>
</evidence>
<keyword evidence="11 12" id="KW-0472">Membrane</keyword>
<dbReference type="CDD" id="cd07336">
    <property type="entry name" value="M48B_HtpX_like"/>
    <property type="match status" value="1"/>
</dbReference>
<dbReference type="InterPro" id="IPR050083">
    <property type="entry name" value="HtpX_protease"/>
</dbReference>
<dbReference type="PANTHER" id="PTHR43221:SF1">
    <property type="entry name" value="PROTEASE HTPX"/>
    <property type="match status" value="1"/>
</dbReference>
<evidence type="ECO:0000256" key="3">
    <source>
        <dbReference type="ARBA" id="ARBA00022475"/>
    </source>
</evidence>
<feature type="binding site" evidence="12">
    <location>
        <position position="137"/>
    </location>
    <ligand>
        <name>Zn(2+)</name>
        <dbReference type="ChEBI" id="CHEBI:29105"/>
        <note>catalytic</note>
    </ligand>
</feature>
<dbReference type="Proteomes" id="UP000294723">
    <property type="component" value="Unassembled WGS sequence"/>
</dbReference>
<keyword evidence="10 12" id="KW-0482">Metalloprotease</keyword>
<evidence type="ECO:0000256" key="11">
    <source>
        <dbReference type="ARBA" id="ARBA00023136"/>
    </source>
</evidence>
<comment type="similarity">
    <text evidence="2 12">Belongs to the peptidase M48B family.</text>
</comment>